<name>A0A443PRL6_9MAGN</name>
<evidence type="ECO:0000256" key="6">
    <source>
        <dbReference type="ARBA" id="ARBA00023180"/>
    </source>
</evidence>
<gene>
    <name evidence="13" type="ORF">CKAN_02267700</name>
</gene>
<evidence type="ECO:0000256" key="3">
    <source>
        <dbReference type="ARBA" id="ARBA00022729"/>
    </source>
</evidence>
<dbReference type="InterPro" id="IPR003245">
    <property type="entry name" value="Phytocyanin_dom"/>
</dbReference>
<feature type="compositionally biased region" description="Pro residues" evidence="10">
    <location>
        <begin position="151"/>
        <end position="175"/>
    </location>
</feature>
<dbReference type="InterPro" id="IPR039391">
    <property type="entry name" value="Phytocyanin-like"/>
</dbReference>
<evidence type="ECO:0000256" key="4">
    <source>
        <dbReference type="ARBA" id="ARBA00023136"/>
    </source>
</evidence>
<dbReference type="GO" id="GO:0005886">
    <property type="term" value="C:plasma membrane"/>
    <property type="evidence" value="ECO:0007669"/>
    <property type="project" value="TreeGrafter"/>
</dbReference>
<dbReference type="Gene3D" id="2.60.40.420">
    <property type="entry name" value="Cupredoxins - blue copper proteins"/>
    <property type="match status" value="1"/>
</dbReference>
<proteinExistence type="inferred from homology"/>
<evidence type="ECO:0000256" key="11">
    <source>
        <dbReference type="SAM" id="SignalP"/>
    </source>
</evidence>
<feature type="chain" id="PRO_5019548449" evidence="11">
    <location>
        <begin position="34"/>
        <end position="217"/>
    </location>
</feature>
<dbReference type="PROSITE" id="PS51485">
    <property type="entry name" value="PHYTOCYANIN"/>
    <property type="match status" value="1"/>
</dbReference>
<dbReference type="AlphaFoldDB" id="A0A443PRL6"/>
<dbReference type="OrthoDB" id="691587at2759"/>
<keyword evidence="3 11" id="KW-0732">Signal</keyword>
<dbReference type="FunFam" id="2.60.40.420:FF:000010">
    <property type="entry name" value="Early nodulin-like protein 1"/>
    <property type="match status" value="1"/>
</dbReference>
<feature type="region of interest" description="Disordered" evidence="10">
    <location>
        <begin position="142"/>
        <end position="196"/>
    </location>
</feature>
<evidence type="ECO:0000256" key="9">
    <source>
        <dbReference type="ARBA" id="ARBA00037868"/>
    </source>
</evidence>
<dbReference type="InterPro" id="IPR008972">
    <property type="entry name" value="Cupredoxin"/>
</dbReference>
<keyword evidence="4" id="KW-0472">Membrane</keyword>
<keyword evidence="5" id="KW-1015">Disulfide bond</keyword>
<evidence type="ECO:0000259" key="12">
    <source>
        <dbReference type="PROSITE" id="PS51485"/>
    </source>
</evidence>
<keyword evidence="6" id="KW-0325">Glycoprotein</keyword>
<keyword evidence="2" id="KW-0336">GPI-anchor</keyword>
<feature type="domain" description="Phytocyanin" evidence="12">
    <location>
        <begin position="34"/>
        <end position="136"/>
    </location>
</feature>
<evidence type="ECO:0000256" key="7">
    <source>
        <dbReference type="ARBA" id="ARBA00023288"/>
    </source>
</evidence>
<feature type="signal peptide" evidence="11">
    <location>
        <begin position="1"/>
        <end position="33"/>
    </location>
</feature>
<dbReference type="GO" id="GO:0098552">
    <property type="term" value="C:side of membrane"/>
    <property type="evidence" value="ECO:0007669"/>
    <property type="project" value="UniProtKB-KW"/>
</dbReference>
<sequence length="217" mass="23170">MAQATLTPNHHSIKAFHGLGLLVLLLLMQRAGATQFKVGGSSGWTVPTDPTAYNQWAQKNRFRIGDSLLFVYPPGKDSVLHVKKDDYYNCNTKSFLDSYNDGNTSFMFNQSGPHYFISGNEENCLKNESMVVIVMADRSKMSNSTNTTFPSPSPSPSSPSNPPEINPTSPSPSALPPAVVVTPNTSPPSPPNGVSSSKVLSIMGSIGLVGSGLLLVL</sequence>
<dbReference type="CDD" id="cd11019">
    <property type="entry name" value="OsENODL1_like"/>
    <property type="match status" value="1"/>
</dbReference>
<dbReference type="Proteomes" id="UP000283530">
    <property type="component" value="Unassembled WGS sequence"/>
</dbReference>
<comment type="caution">
    <text evidence="13">The sequence shown here is derived from an EMBL/GenBank/DDBJ whole genome shotgun (WGS) entry which is preliminary data.</text>
</comment>
<protein>
    <submittedName>
        <fullName evidence="13">Early nodulin-like protein 1</fullName>
    </submittedName>
</protein>
<organism evidence="13 14">
    <name type="scientific">Cinnamomum micranthum f. kanehirae</name>
    <dbReference type="NCBI Taxonomy" id="337451"/>
    <lineage>
        <taxon>Eukaryota</taxon>
        <taxon>Viridiplantae</taxon>
        <taxon>Streptophyta</taxon>
        <taxon>Embryophyta</taxon>
        <taxon>Tracheophyta</taxon>
        <taxon>Spermatophyta</taxon>
        <taxon>Magnoliopsida</taxon>
        <taxon>Magnoliidae</taxon>
        <taxon>Laurales</taxon>
        <taxon>Lauraceae</taxon>
        <taxon>Cinnamomum</taxon>
    </lineage>
</organism>
<dbReference type="SUPFAM" id="SSF49503">
    <property type="entry name" value="Cupredoxins"/>
    <property type="match status" value="1"/>
</dbReference>
<dbReference type="STRING" id="337451.A0A443PRL6"/>
<accession>A0A443PRL6</accession>
<comment type="subcellular location">
    <subcellularLocation>
        <location evidence="9">Endomembrane system</location>
        <topology evidence="9">Lipid-anchor</topology>
    </subcellularLocation>
    <subcellularLocation>
        <location evidence="1">Membrane</location>
        <topology evidence="1">Lipid-anchor</topology>
        <topology evidence="1">GPI-anchor</topology>
    </subcellularLocation>
</comment>
<dbReference type="PANTHER" id="PTHR33021">
    <property type="entry name" value="BLUE COPPER PROTEIN"/>
    <property type="match status" value="1"/>
</dbReference>
<dbReference type="InterPro" id="IPR041846">
    <property type="entry name" value="ENL_dom"/>
</dbReference>
<evidence type="ECO:0000256" key="2">
    <source>
        <dbReference type="ARBA" id="ARBA00022622"/>
    </source>
</evidence>
<dbReference type="Pfam" id="PF02298">
    <property type="entry name" value="Cu_bind_like"/>
    <property type="match status" value="1"/>
</dbReference>
<keyword evidence="7" id="KW-0449">Lipoprotein</keyword>
<comment type="similarity">
    <text evidence="8">Belongs to the early nodulin-like (ENODL) family.</text>
</comment>
<evidence type="ECO:0000256" key="5">
    <source>
        <dbReference type="ARBA" id="ARBA00023157"/>
    </source>
</evidence>
<keyword evidence="14" id="KW-1185">Reference proteome</keyword>
<evidence type="ECO:0000313" key="13">
    <source>
        <dbReference type="EMBL" id="RWR93428.1"/>
    </source>
</evidence>
<evidence type="ECO:0000256" key="1">
    <source>
        <dbReference type="ARBA" id="ARBA00004589"/>
    </source>
</evidence>
<dbReference type="PANTHER" id="PTHR33021:SF253">
    <property type="entry name" value="EARLY NODULIN-LIKE PROTEIN 9"/>
    <property type="match status" value="1"/>
</dbReference>
<dbReference type="GO" id="GO:0012505">
    <property type="term" value="C:endomembrane system"/>
    <property type="evidence" value="ECO:0007669"/>
    <property type="project" value="UniProtKB-SubCell"/>
</dbReference>
<evidence type="ECO:0000256" key="10">
    <source>
        <dbReference type="SAM" id="MobiDB-lite"/>
    </source>
</evidence>
<evidence type="ECO:0000256" key="8">
    <source>
        <dbReference type="ARBA" id="ARBA00035011"/>
    </source>
</evidence>
<dbReference type="EMBL" id="QPKB01000010">
    <property type="protein sequence ID" value="RWR93428.1"/>
    <property type="molecule type" value="Genomic_DNA"/>
</dbReference>
<dbReference type="GO" id="GO:0009055">
    <property type="term" value="F:electron transfer activity"/>
    <property type="evidence" value="ECO:0007669"/>
    <property type="project" value="InterPro"/>
</dbReference>
<evidence type="ECO:0000313" key="14">
    <source>
        <dbReference type="Proteomes" id="UP000283530"/>
    </source>
</evidence>
<reference evidence="13 14" key="1">
    <citation type="journal article" date="2019" name="Nat. Plants">
        <title>Stout camphor tree genome fills gaps in understanding of flowering plant genome evolution.</title>
        <authorList>
            <person name="Chaw S.M."/>
            <person name="Liu Y.C."/>
            <person name="Wu Y.W."/>
            <person name="Wang H.Y."/>
            <person name="Lin C.I."/>
            <person name="Wu C.S."/>
            <person name="Ke H.M."/>
            <person name="Chang L.Y."/>
            <person name="Hsu C.Y."/>
            <person name="Yang H.T."/>
            <person name="Sudianto E."/>
            <person name="Hsu M.H."/>
            <person name="Wu K.P."/>
            <person name="Wang L.N."/>
            <person name="Leebens-Mack J.H."/>
            <person name="Tsai I.J."/>
        </authorList>
    </citation>
    <scope>NUCLEOTIDE SEQUENCE [LARGE SCALE GENOMIC DNA]</scope>
    <source>
        <strain evidence="14">cv. Chaw 1501</strain>
        <tissue evidence="13">Young leaves</tissue>
    </source>
</reference>